<dbReference type="GO" id="GO:0034388">
    <property type="term" value="C:Pwp2p-containing subcomplex of 90S preribosome"/>
    <property type="evidence" value="ECO:0007669"/>
    <property type="project" value="TreeGrafter"/>
</dbReference>
<dbReference type="GO" id="GO:0032040">
    <property type="term" value="C:small-subunit processome"/>
    <property type="evidence" value="ECO:0007669"/>
    <property type="project" value="EnsemblFungi"/>
</dbReference>
<dbReference type="FunCoup" id="D8PSR4">
    <property type="interactions" value="830"/>
</dbReference>
<feature type="compositionally biased region" description="Polar residues" evidence="2">
    <location>
        <begin position="1"/>
        <end position="14"/>
    </location>
</feature>
<feature type="repeat" description="WD" evidence="1">
    <location>
        <begin position="638"/>
        <end position="679"/>
    </location>
</feature>
<sequence length="979" mass="102931">MAKTTTTTLQPASVSSEPPRPRKRARRDASPSAPSPTSTSTHSPTPRLFSPFRALGIITNHVPFALQARSHKGAVDGPRVHLLTSVGRSYALWEANKMTLLFVGTPAPQPIAALAMDGDAVWAAAGAHLIKYLRGKEVLRAGNPHARPLATATIFGNQILALEEGGGRLLLFSTADGELVRDIAFAAGFTATRLLHPATYLNKVLVASAEGGMELWNIRDGARIYAFDARGLSPGSGASAVTALVQAPAVDVVGIGFADGGIAVHDVRADERLLSFDMGLGSNMGLSSSVDGSTSSSSSPIRALAFRTDGAPILASADASGALAIWDLNAPAKLLHLVHGAHDAGVTALEWVPGQPLLISAGEDNSVKQWLFDLPTAAPRLLKSRTGHRAPPTLVRFYGADGKQVLTAGPDRALRLTSLVRESRGCEMSQGRGTMGPNPPTPKPKLAPITALASSTAHAKDWDDVVTAHAGDRFARTWSTQNKRLGKYALEGEGVVKATALTACGTFALAGGAGGVVRMWNAQSGVLRRVFKVGDLGTKGETSTAASATRYRKQSDRTITGIATDALNTVLVASTLDGTINFFDFHTVDLLHTLTIAPLSASATSGASHPSAGLLAVPCDDLAVRVVDLETRAVVRVLRGFGGRIMDVTFSPDARWLVAASLDAAIRTFDVPSGRLIDVFRCLQSGTPSTPTSVAFSPAGDFLATTHVDSVGVFLWVNRAQFTDVSLHGVADSAGAAVVLPGMQGDAEEEALDALSALTVQDPIAELPPTATPPQLSGDLVTLTLLPRARWMTLLNLDVIQLRNKPKEPPKAPEKAPFFLPTVPGVNPTFDLTAAAANTSTGEDSEAAKKSRRLDSLENGFVRALTEEGPDGSYDALFTLIKTLSPPALDAELRSMTAPAHQARLLRALTQRLRARRDFEAVQAVMGVVLKIWGESLVGSATPADALAELREVQAKESERVLGLVAASLGTLGFIRETL</sequence>
<keyword evidence="1" id="KW-0853">WD repeat</keyword>
<accession>D8PSR4</accession>
<dbReference type="OrthoDB" id="10250769at2759"/>
<dbReference type="HOGENOM" id="CLU_002774_2_1_1"/>
<evidence type="ECO:0000313" key="6">
    <source>
        <dbReference type="Proteomes" id="UP000007431"/>
    </source>
</evidence>
<dbReference type="AlphaFoldDB" id="D8PSR4"/>
<evidence type="ECO:0000256" key="1">
    <source>
        <dbReference type="PROSITE-ProRule" id="PRU00221"/>
    </source>
</evidence>
<dbReference type="Pfam" id="PF25171">
    <property type="entry name" value="Beta-prop_WDR36-Utp21_1st"/>
    <property type="match status" value="1"/>
</dbReference>
<dbReference type="EMBL" id="GL377303">
    <property type="protein sequence ID" value="EFJ00385.1"/>
    <property type="molecule type" value="Genomic_DNA"/>
</dbReference>
<dbReference type="InterPro" id="IPR007319">
    <property type="entry name" value="WDR36/Utp21_C"/>
</dbReference>
<dbReference type="PROSITE" id="PS50082">
    <property type="entry name" value="WD_REPEATS_2"/>
    <property type="match status" value="2"/>
</dbReference>
<feature type="domain" description="WDR36/Utp21 N-terminal" evidence="4">
    <location>
        <begin position="83"/>
        <end position="373"/>
    </location>
</feature>
<dbReference type="Proteomes" id="UP000007431">
    <property type="component" value="Unassembled WGS sequence"/>
</dbReference>
<name>D8PSR4_SCHCM</name>
<dbReference type="Pfam" id="PF25168">
    <property type="entry name" value="Beta-prop_WDR36-Utp21_2nd"/>
    <property type="match status" value="1"/>
</dbReference>
<reference evidence="5 6" key="1">
    <citation type="journal article" date="2010" name="Nat. Biotechnol.">
        <title>Genome sequence of the model mushroom Schizophyllum commune.</title>
        <authorList>
            <person name="Ohm R.A."/>
            <person name="de Jong J.F."/>
            <person name="Lugones L.G."/>
            <person name="Aerts A."/>
            <person name="Kothe E."/>
            <person name="Stajich J.E."/>
            <person name="de Vries R.P."/>
            <person name="Record E."/>
            <person name="Levasseur A."/>
            <person name="Baker S.E."/>
            <person name="Bartholomew K.A."/>
            <person name="Coutinho P.M."/>
            <person name="Erdmann S."/>
            <person name="Fowler T.J."/>
            <person name="Gathman A.C."/>
            <person name="Lombard V."/>
            <person name="Henrissat B."/>
            <person name="Knabe N."/>
            <person name="Kuees U."/>
            <person name="Lilly W.W."/>
            <person name="Lindquist E."/>
            <person name="Lucas S."/>
            <person name="Magnuson J.K."/>
            <person name="Piumi F."/>
            <person name="Raudaskoski M."/>
            <person name="Salamov A."/>
            <person name="Schmutz J."/>
            <person name="Schwarze F.W.M.R."/>
            <person name="vanKuyk P.A."/>
            <person name="Horton J.S."/>
            <person name="Grigoriev I.V."/>
            <person name="Woesten H.A.B."/>
        </authorList>
    </citation>
    <scope>NUCLEOTIDE SEQUENCE [LARGE SCALE GENOMIC DNA]</scope>
    <source>
        <strain evidence="6">H4-8 / FGSC 9210</strain>
    </source>
</reference>
<dbReference type="KEGG" id="scm:SCHCO_02483436"/>
<dbReference type="STRING" id="578458.D8PSR4"/>
<feature type="domain" description="WDR36/Utp21 C-terminal" evidence="3">
    <location>
        <begin position="775"/>
        <end position="976"/>
    </location>
</feature>
<keyword evidence="6" id="KW-1185">Reference proteome</keyword>
<dbReference type="GO" id="GO:0006364">
    <property type="term" value="P:rRNA processing"/>
    <property type="evidence" value="ECO:0007669"/>
    <property type="project" value="InterPro"/>
</dbReference>
<dbReference type="Gene3D" id="2.130.10.10">
    <property type="entry name" value="YVTN repeat-like/Quinoprotein amine dehydrogenase"/>
    <property type="match status" value="2"/>
</dbReference>
<dbReference type="eggNOG" id="KOG1539">
    <property type="taxonomic scope" value="Eukaryota"/>
</dbReference>
<dbReference type="PROSITE" id="PS50294">
    <property type="entry name" value="WD_REPEATS_REGION"/>
    <property type="match status" value="1"/>
</dbReference>
<dbReference type="InterPro" id="IPR015943">
    <property type="entry name" value="WD40/YVTN_repeat-like_dom_sf"/>
</dbReference>
<dbReference type="PANTHER" id="PTHR22840">
    <property type="entry name" value="WD REPEAT-CONTAINING PROTEIN 36"/>
    <property type="match status" value="1"/>
</dbReference>
<organism evidence="6">
    <name type="scientific">Schizophyllum commune (strain H4-8 / FGSC 9210)</name>
    <name type="common">Split gill fungus</name>
    <dbReference type="NCBI Taxonomy" id="578458"/>
    <lineage>
        <taxon>Eukaryota</taxon>
        <taxon>Fungi</taxon>
        <taxon>Dikarya</taxon>
        <taxon>Basidiomycota</taxon>
        <taxon>Agaricomycotina</taxon>
        <taxon>Agaricomycetes</taxon>
        <taxon>Agaricomycetidae</taxon>
        <taxon>Agaricales</taxon>
        <taxon>Schizophyllaceae</taxon>
        <taxon>Schizophyllum</taxon>
    </lineage>
</organism>
<dbReference type="SMART" id="SM00320">
    <property type="entry name" value="WD40"/>
    <property type="match status" value="7"/>
</dbReference>
<protein>
    <submittedName>
        <fullName evidence="5">Uncharacterized protein</fullName>
    </submittedName>
</protein>
<feature type="repeat" description="WD" evidence="1">
    <location>
        <begin position="339"/>
        <end position="370"/>
    </location>
</feature>
<evidence type="ECO:0000313" key="5">
    <source>
        <dbReference type="EMBL" id="EFJ00385.1"/>
    </source>
</evidence>
<dbReference type="InterPro" id="IPR001680">
    <property type="entry name" value="WD40_rpt"/>
</dbReference>
<dbReference type="SUPFAM" id="SSF50998">
    <property type="entry name" value="Quinoprotein alcohol dehydrogenase-like"/>
    <property type="match status" value="2"/>
</dbReference>
<feature type="compositionally biased region" description="Low complexity" evidence="2">
    <location>
        <begin position="30"/>
        <end position="47"/>
    </location>
</feature>
<evidence type="ECO:0000256" key="2">
    <source>
        <dbReference type="SAM" id="MobiDB-lite"/>
    </source>
</evidence>
<feature type="region of interest" description="Disordered" evidence="2">
    <location>
        <begin position="1"/>
        <end position="47"/>
    </location>
</feature>
<dbReference type="Pfam" id="PF04192">
    <property type="entry name" value="Utp21"/>
    <property type="match status" value="1"/>
</dbReference>
<gene>
    <name evidence="5" type="ORF">SCHCODRAFT_50198</name>
</gene>
<evidence type="ECO:0000259" key="4">
    <source>
        <dbReference type="Pfam" id="PF25171"/>
    </source>
</evidence>
<dbReference type="PANTHER" id="PTHR22840:SF12">
    <property type="entry name" value="WD REPEAT-CONTAINING PROTEIN 36"/>
    <property type="match status" value="1"/>
</dbReference>
<dbReference type="InterPro" id="IPR059157">
    <property type="entry name" value="WDR36-Utp21_N"/>
</dbReference>
<dbReference type="RefSeq" id="XP_003035287.1">
    <property type="nucleotide sequence ID" value="XM_003035241.1"/>
</dbReference>
<dbReference type="InParanoid" id="D8PSR4"/>
<dbReference type="OMA" id="CIYAWRA"/>
<proteinExistence type="predicted"/>
<dbReference type="InterPro" id="IPR011047">
    <property type="entry name" value="Quinoprotein_ADH-like_sf"/>
</dbReference>
<evidence type="ECO:0000259" key="3">
    <source>
        <dbReference type="Pfam" id="PF04192"/>
    </source>
</evidence>
<dbReference type="GeneID" id="9594463"/>
<dbReference type="VEuPathDB" id="FungiDB:SCHCODRAFT_02483436"/>